<feature type="transmembrane region" description="Helical" evidence="6">
    <location>
        <begin position="129"/>
        <end position="153"/>
    </location>
</feature>
<dbReference type="EMBL" id="JGYD01000026">
    <property type="protein sequence ID" value="KSV16346.1"/>
    <property type="molecule type" value="Genomic_DNA"/>
</dbReference>
<comment type="subcellular location">
    <subcellularLocation>
        <location evidence="1">Endomembrane system</location>
        <topology evidence="1">Multi-pass membrane protein</topology>
    </subcellularLocation>
    <subcellularLocation>
        <location evidence="5">Membrane</location>
        <topology evidence="5">Multi-pass membrane protein</topology>
    </subcellularLocation>
</comment>
<feature type="transmembrane region" description="Helical" evidence="6">
    <location>
        <begin position="629"/>
        <end position="647"/>
    </location>
</feature>
<keyword evidence="3 6" id="KW-1133">Transmembrane helix</keyword>
<evidence type="ECO:0000256" key="5">
    <source>
        <dbReference type="RuleBase" id="RU000320"/>
    </source>
</evidence>
<feature type="domain" description="NADH:quinone oxidoreductase/Mrp antiporter transmembrane" evidence="7">
    <location>
        <begin position="190"/>
        <end position="463"/>
    </location>
</feature>
<feature type="transmembrane region" description="Helical" evidence="6">
    <location>
        <begin position="380"/>
        <end position="402"/>
    </location>
</feature>
<dbReference type="GO" id="GO:0012505">
    <property type="term" value="C:endomembrane system"/>
    <property type="evidence" value="ECO:0007669"/>
    <property type="project" value="UniProtKB-SubCell"/>
</dbReference>
<evidence type="ECO:0000313" key="9">
    <source>
        <dbReference type="EMBL" id="KSV16346.1"/>
    </source>
</evidence>
<dbReference type="InterPro" id="IPR050616">
    <property type="entry name" value="CPA3_Na-H_Antiporter_A"/>
</dbReference>
<dbReference type="AlphaFoldDB" id="A0A0V8LXX4"/>
<evidence type="ECO:0000256" key="1">
    <source>
        <dbReference type="ARBA" id="ARBA00004127"/>
    </source>
</evidence>
<dbReference type="Pfam" id="PF00361">
    <property type="entry name" value="Proton_antipo_M"/>
    <property type="match status" value="1"/>
</dbReference>
<feature type="transmembrane region" description="Helical" evidence="6">
    <location>
        <begin position="195"/>
        <end position="212"/>
    </location>
</feature>
<dbReference type="OrthoDB" id="9807568at2"/>
<keyword evidence="2 5" id="KW-0812">Transmembrane</keyword>
<feature type="transmembrane region" description="Helical" evidence="6">
    <location>
        <begin position="224"/>
        <end position="245"/>
    </location>
</feature>
<dbReference type="Pfam" id="PF00662">
    <property type="entry name" value="Proton_antipo_N"/>
    <property type="match status" value="1"/>
</dbReference>
<feature type="transmembrane region" description="Helical" evidence="6">
    <location>
        <begin position="423"/>
        <end position="447"/>
    </location>
</feature>
<dbReference type="eggNOG" id="COG1009">
    <property type="taxonomic scope" value="Bacteria"/>
</dbReference>
<feature type="transmembrane region" description="Helical" evidence="6">
    <location>
        <begin position="354"/>
        <end position="374"/>
    </location>
</feature>
<dbReference type="GO" id="GO:0016020">
    <property type="term" value="C:membrane"/>
    <property type="evidence" value="ECO:0007669"/>
    <property type="project" value="UniProtKB-SubCell"/>
</dbReference>
<evidence type="ECO:0000256" key="2">
    <source>
        <dbReference type="ARBA" id="ARBA00022692"/>
    </source>
</evidence>
<feature type="transmembrane region" description="Helical" evidence="6">
    <location>
        <begin position="459"/>
        <end position="482"/>
    </location>
</feature>
<feature type="transmembrane region" description="Helical" evidence="6">
    <location>
        <begin position="6"/>
        <end position="23"/>
    </location>
</feature>
<feature type="transmembrane region" description="Helical" evidence="6">
    <location>
        <begin position="547"/>
        <end position="577"/>
    </location>
</feature>
<proteinExistence type="predicted"/>
<organism evidence="9 10">
    <name type="scientific">Dehalococcoides mccartyi</name>
    <dbReference type="NCBI Taxonomy" id="61435"/>
    <lineage>
        <taxon>Bacteria</taxon>
        <taxon>Bacillati</taxon>
        <taxon>Chloroflexota</taxon>
        <taxon>Dehalococcoidia</taxon>
        <taxon>Dehalococcoidales</taxon>
        <taxon>Dehalococcoidaceae</taxon>
        <taxon>Dehalococcoides</taxon>
    </lineage>
</organism>
<feature type="transmembrane region" description="Helical" evidence="6">
    <location>
        <begin position="251"/>
        <end position="274"/>
    </location>
</feature>
<evidence type="ECO:0000259" key="7">
    <source>
        <dbReference type="Pfam" id="PF00361"/>
    </source>
</evidence>
<evidence type="ECO:0000313" key="10">
    <source>
        <dbReference type="Proteomes" id="UP000053577"/>
    </source>
</evidence>
<feature type="transmembrane region" description="Helical" evidence="6">
    <location>
        <begin position="95"/>
        <end position="117"/>
    </location>
</feature>
<dbReference type="InterPro" id="IPR001750">
    <property type="entry name" value="ND/Mrp_TM"/>
</dbReference>
<evidence type="ECO:0000256" key="3">
    <source>
        <dbReference type="ARBA" id="ARBA00022989"/>
    </source>
</evidence>
<accession>A0A0V8LXX4</accession>
<feature type="transmembrane region" description="Helical" evidence="6">
    <location>
        <begin position="65"/>
        <end position="83"/>
    </location>
</feature>
<dbReference type="PRINTS" id="PR01434">
    <property type="entry name" value="NADHDHGNASE5"/>
</dbReference>
<gene>
    <name evidence="9" type="ORF">DA01_03695</name>
</gene>
<dbReference type="Proteomes" id="UP000053577">
    <property type="component" value="Unassembled WGS sequence"/>
</dbReference>
<dbReference type="PANTHER" id="PTHR43373:SF1">
    <property type="entry name" value="NA(+)_H(+) ANTIPORTER SUBUNIT A"/>
    <property type="match status" value="1"/>
</dbReference>
<dbReference type="RefSeq" id="WP_058292766.1">
    <property type="nucleotide sequence ID" value="NZ_JGYD01000026.1"/>
</dbReference>
<sequence length="648" mass="70634">MASSLIAIAVLFPFAAGLVCLFLKNTLLRSGLVALSAIVLICSSILLFSQGSLPIEYSPAHQWDSVILVLDYVLLAFFLFVGAKDILKNGWSARGVLTSGLVLSQIILLGLFEFVWAPSVPLASEPAFFIDQLSIIMCLIISIIGSLILLYAIKYMKDHEHHQHLSVTRQPRFFFFMTILLGAMNGIVFSDNLLWIYFFWEITTLCCFALIGHEQTKEAINNAFRALWMNLIGGLGFVLAIIYVFTNYDSISLQALITNPSVAMAPLFFLFMAAFTKSAQVPFQGWLLGAMVAPVPVSALLHSSTMVKAGIYLSIRLAPAITDTSLATLIALFGAFTFMVTAIMAISQRESKKVLAYSTISNLGLIIMCVGINTPLSITAAIILTIFHALSKALLFMCVGVIDHSVGSRDIENMEGLVRRYPLIAGITIAGILSMMLVPFGMLLGKWAAIEATSAMSGFISPLVFLLLVIGSAATTVFWVKWLGRFFSVTPGIEKIRFERFSFLYHAPLIVLLAFAGIFSIGVIPFYESFILPAVTAFYPNAIDTSNGFFGSAAGLFTAWPLFILLAIAIILVPVLFKPKTKNLSTAYMCGENVSTSADNFYSVADGETKLKLGSMYLNTQFANSHLDTGLKIVGLLILVSMLVVVLI</sequence>
<evidence type="ECO:0000259" key="8">
    <source>
        <dbReference type="Pfam" id="PF00662"/>
    </source>
</evidence>
<dbReference type="PANTHER" id="PTHR43373">
    <property type="entry name" value="NA(+)/H(+) ANTIPORTER SUBUNIT"/>
    <property type="match status" value="1"/>
</dbReference>
<dbReference type="PATRIC" id="fig|61435.5.peg.742"/>
<keyword evidence="4 6" id="KW-0472">Membrane</keyword>
<feature type="domain" description="NADH-Ubiquinone oxidoreductase (complex I) chain 5 N-terminal" evidence="8">
    <location>
        <begin position="116"/>
        <end position="161"/>
    </location>
</feature>
<feature type="transmembrane region" description="Helical" evidence="6">
    <location>
        <begin position="32"/>
        <end position="53"/>
    </location>
</feature>
<comment type="caution">
    <text evidence="9">The sequence shown here is derived from an EMBL/GenBank/DDBJ whole genome shotgun (WGS) entry which is preliminary data.</text>
</comment>
<evidence type="ECO:0000256" key="4">
    <source>
        <dbReference type="ARBA" id="ARBA00023136"/>
    </source>
</evidence>
<feature type="transmembrane region" description="Helical" evidence="6">
    <location>
        <begin position="503"/>
        <end position="527"/>
    </location>
</feature>
<protein>
    <submittedName>
        <fullName evidence="9">Oxidoreductase</fullName>
    </submittedName>
</protein>
<name>A0A0V8LXX4_9CHLR</name>
<reference evidence="9 10" key="1">
    <citation type="journal article" date="2015" name="Sci. Rep.">
        <title>A comparative genomics and reductive dehalogenase gene transcription study of two chloroethene-respiring bacteria, Dehalococcoides mccartyi strains MB and 11a.</title>
        <authorList>
            <person name="Low A."/>
            <person name="Shen Z."/>
            <person name="Cheng D."/>
            <person name="Rogers M.J."/>
            <person name="Lee P.K."/>
            <person name="He J."/>
        </authorList>
    </citation>
    <scope>NUCLEOTIDE SEQUENCE [LARGE SCALE GENOMIC DNA]</scope>
    <source>
        <strain evidence="9 10">MB</strain>
    </source>
</reference>
<dbReference type="InterPro" id="IPR001516">
    <property type="entry name" value="Proton_antipo_N"/>
</dbReference>
<feature type="transmembrane region" description="Helical" evidence="6">
    <location>
        <begin position="173"/>
        <end position="189"/>
    </location>
</feature>
<feature type="transmembrane region" description="Helical" evidence="6">
    <location>
        <begin position="326"/>
        <end position="347"/>
    </location>
</feature>
<feature type="transmembrane region" description="Helical" evidence="6">
    <location>
        <begin position="286"/>
        <end position="306"/>
    </location>
</feature>
<evidence type="ECO:0000256" key="6">
    <source>
        <dbReference type="SAM" id="Phobius"/>
    </source>
</evidence>